<protein>
    <submittedName>
        <fullName evidence="1">Uncharacterized protein</fullName>
    </submittedName>
</protein>
<keyword evidence="2" id="KW-1185">Reference proteome</keyword>
<dbReference type="RefSeq" id="WP_369492354.1">
    <property type="nucleotide sequence ID" value="NZ_BAWO01000070.1"/>
</dbReference>
<evidence type="ECO:0000313" key="2">
    <source>
        <dbReference type="Proteomes" id="UP000023561"/>
    </source>
</evidence>
<dbReference type="EMBL" id="BAWO01000070">
    <property type="protein sequence ID" value="GAJ41451.1"/>
    <property type="molecule type" value="Genomic_DNA"/>
</dbReference>
<proteinExistence type="predicted"/>
<dbReference type="NCBIfam" id="NF040845">
    <property type="entry name" value="lmo0850_fam"/>
    <property type="match status" value="1"/>
</dbReference>
<dbReference type="Proteomes" id="UP000023561">
    <property type="component" value="Unassembled WGS sequence"/>
</dbReference>
<organism evidence="1 2">
    <name type="scientific">Parageobacillus caldoxylosilyticus NBRC 107762</name>
    <dbReference type="NCBI Taxonomy" id="1220594"/>
    <lineage>
        <taxon>Bacteria</taxon>
        <taxon>Bacillati</taxon>
        <taxon>Bacillota</taxon>
        <taxon>Bacilli</taxon>
        <taxon>Bacillales</taxon>
        <taxon>Anoxybacillaceae</taxon>
        <taxon>Saccharococcus</taxon>
    </lineage>
</organism>
<evidence type="ECO:0000313" key="1">
    <source>
        <dbReference type="EMBL" id="GAJ41451.1"/>
    </source>
</evidence>
<dbReference type="AlphaFoldDB" id="A0A023DKB2"/>
<dbReference type="InterPro" id="IPR049839">
    <property type="entry name" value="Lmo0850-like"/>
</dbReference>
<reference evidence="1 2" key="1">
    <citation type="submission" date="2014-04" db="EMBL/GenBank/DDBJ databases">
        <title>Whole genome shotgun sequence of Geobacillus caldoxylosilyticus NBRC 107762.</title>
        <authorList>
            <person name="Hosoyama A."/>
            <person name="Hosoyama Y."/>
            <person name="Katano-Makiyama Y."/>
            <person name="Tsuchikane K."/>
            <person name="Ohji S."/>
            <person name="Ichikawa N."/>
            <person name="Yamazoe A."/>
            <person name="Fujita N."/>
        </authorList>
    </citation>
    <scope>NUCLEOTIDE SEQUENCE [LARGE SCALE GENOMIC DNA]</scope>
    <source>
        <strain evidence="1 2">NBRC 107762</strain>
    </source>
</reference>
<gene>
    <name evidence="1" type="ORF">GCA01S_070_00200</name>
</gene>
<name>A0A023DKB2_9BACL</name>
<sequence length="56" mass="6498">MNKEKQVFQIVNRLRARGIPAEITKSRLAILAYMLENSEKKNGKETLVSKWKPLNL</sequence>
<comment type="caution">
    <text evidence="1">The sequence shown here is derived from an EMBL/GenBank/DDBJ whole genome shotgun (WGS) entry which is preliminary data.</text>
</comment>
<accession>A0A023DKB2</accession>